<dbReference type="EMBL" id="CM017695">
    <property type="protein sequence ID" value="TYH06565.1"/>
    <property type="molecule type" value="Genomic_DNA"/>
</dbReference>
<feature type="compositionally biased region" description="Polar residues" evidence="1">
    <location>
        <begin position="60"/>
        <end position="69"/>
    </location>
</feature>
<dbReference type="AlphaFoldDB" id="A0A5D2FK84"/>
<reference evidence="2 3" key="1">
    <citation type="submission" date="2019-06" db="EMBL/GenBank/DDBJ databases">
        <title>WGS assembly of Gossypium darwinii.</title>
        <authorList>
            <person name="Chen Z.J."/>
            <person name="Sreedasyam A."/>
            <person name="Ando A."/>
            <person name="Song Q."/>
            <person name="De L."/>
            <person name="Hulse-Kemp A."/>
            <person name="Ding M."/>
            <person name="Ye W."/>
            <person name="Kirkbride R."/>
            <person name="Jenkins J."/>
            <person name="Plott C."/>
            <person name="Lovell J."/>
            <person name="Lin Y.-M."/>
            <person name="Vaughn R."/>
            <person name="Liu B."/>
            <person name="Li W."/>
            <person name="Simpson S."/>
            <person name="Scheffler B."/>
            <person name="Saski C."/>
            <person name="Grover C."/>
            <person name="Hu G."/>
            <person name="Conover J."/>
            <person name="Carlson J."/>
            <person name="Shu S."/>
            <person name="Boston L."/>
            <person name="Williams M."/>
            <person name="Peterson D."/>
            <person name="Mcgee K."/>
            <person name="Jones D."/>
            <person name="Wendel J."/>
            <person name="Stelly D."/>
            <person name="Grimwood J."/>
            <person name="Schmutz J."/>
        </authorList>
    </citation>
    <scope>NUCLEOTIDE SEQUENCE [LARGE SCALE GENOMIC DNA]</scope>
    <source>
        <strain evidence="2">1808015.09</strain>
    </source>
</reference>
<gene>
    <name evidence="2" type="ORF">ES288_A08G164500v1</name>
</gene>
<accession>A0A5D2FK84</accession>
<proteinExistence type="predicted"/>
<evidence type="ECO:0000256" key="1">
    <source>
        <dbReference type="SAM" id="MobiDB-lite"/>
    </source>
</evidence>
<feature type="region of interest" description="Disordered" evidence="1">
    <location>
        <begin position="55"/>
        <end position="76"/>
    </location>
</feature>
<organism evidence="2 3">
    <name type="scientific">Gossypium darwinii</name>
    <name type="common">Darwin's cotton</name>
    <name type="synonym">Gossypium barbadense var. darwinii</name>
    <dbReference type="NCBI Taxonomy" id="34276"/>
    <lineage>
        <taxon>Eukaryota</taxon>
        <taxon>Viridiplantae</taxon>
        <taxon>Streptophyta</taxon>
        <taxon>Embryophyta</taxon>
        <taxon>Tracheophyta</taxon>
        <taxon>Spermatophyta</taxon>
        <taxon>Magnoliopsida</taxon>
        <taxon>eudicotyledons</taxon>
        <taxon>Gunneridae</taxon>
        <taxon>Pentapetalae</taxon>
        <taxon>rosids</taxon>
        <taxon>malvids</taxon>
        <taxon>Malvales</taxon>
        <taxon>Malvaceae</taxon>
        <taxon>Malvoideae</taxon>
        <taxon>Gossypium</taxon>
    </lineage>
</organism>
<name>A0A5D2FK84_GOSDA</name>
<sequence length="76" mass="8834">MTCFIIADLIKSFTFLLHFQKESFYVFQSENLRRFFSIAHRTELGMPPSRVKNRLGCQDFTPTSHTTSPDADLKDC</sequence>
<protein>
    <submittedName>
        <fullName evidence="2">Uncharacterized protein</fullName>
    </submittedName>
</protein>
<dbReference type="Proteomes" id="UP000323506">
    <property type="component" value="Chromosome A08"/>
</dbReference>
<evidence type="ECO:0000313" key="3">
    <source>
        <dbReference type="Proteomes" id="UP000323506"/>
    </source>
</evidence>
<evidence type="ECO:0000313" key="2">
    <source>
        <dbReference type="EMBL" id="TYH06565.1"/>
    </source>
</evidence>
<keyword evidence="3" id="KW-1185">Reference proteome</keyword>